<proteinExistence type="predicted"/>
<dbReference type="AlphaFoldDB" id="A0A9P5ZQG6"/>
<keyword evidence="2" id="KW-1185">Reference proteome</keyword>
<sequence length="139" mass="15365">MSSRGRVRILSSGLNGGLYCPFQVRQLVVTNDSTFDGTVCVFKNAGTYYLAGSINVGETRVLDIRGRILSSQGADFTDSELLTFVSTTRHEGHYRAHGTAGDPEIALRGLDDLEFLDCGSYLDIFLPYAHNRLCMYARM</sequence>
<dbReference type="Proteomes" id="UP000807025">
    <property type="component" value="Unassembled WGS sequence"/>
</dbReference>
<dbReference type="OrthoDB" id="2865209at2759"/>
<name>A0A9P5ZQG6_PLEER</name>
<reference evidence="1" key="1">
    <citation type="submission" date="2020-11" db="EMBL/GenBank/DDBJ databases">
        <authorList>
            <consortium name="DOE Joint Genome Institute"/>
            <person name="Ahrendt S."/>
            <person name="Riley R."/>
            <person name="Andreopoulos W."/>
            <person name="Labutti K."/>
            <person name="Pangilinan J."/>
            <person name="Ruiz-Duenas F.J."/>
            <person name="Barrasa J.M."/>
            <person name="Sanchez-Garcia M."/>
            <person name="Camarero S."/>
            <person name="Miyauchi S."/>
            <person name="Serrano A."/>
            <person name="Linde D."/>
            <person name="Babiker R."/>
            <person name="Drula E."/>
            <person name="Ayuso-Fernandez I."/>
            <person name="Pacheco R."/>
            <person name="Padilla G."/>
            <person name="Ferreira P."/>
            <person name="Barriuso J."/>
            <person name="Kellner H."/>
            <person name="Castanera R."/>
            <person name="Alfaro M."/>
            <person name="Ramirez L."/>
            <person name="Pisabarro A.G."/>
            <person name="Kuo A."/>
            <person name="Tritt A."/>
            <person name="Lipzen A."/>
            <person name="He G."/>
            <person name="Yan M."/>
            <person name="Ng V."/>
            <person name="Cullen D."/>
            <person name="Martin F."/>
            <person name="Rosso M.-N."/>
            <person name="Henrissat B."/>
            <person name="Hibbett D."/>
            <person name="Martinez A.T."/>
            <person name="Grigoriev I.V."/>
        </authorList>
    </citation>
    <scope>NUCLEOTIDE SEQUENCE</scope>
    <source>
        <strain evidence="1">ATCC 90797</strain>
    </source>
</reference>
<organism evidence="1 2">
    <name type="scientific">Pleurotus eryngii</name>
    <name type="common">Boletus of the steppes</name>
    <dbReference type="NCBI Taxonomy" id="5323"/>
    <lineage>
        <taxon>Eukaryota</taxon>
        <taxon>Fungi</taxon>
        <taxon>Dikarya</taxon>
        <taxon>Basidiomycota</taxon>
        <taxon>Agaricomycotina</taxon>
        <taxon>Agaricomycetes</taxon>
        <taxon>Agaricomycetidae</taxon>
        <taxon>Agaricales</taxon>
        <taxon>Pleurotineae</taxon>
        <taxon>Pleurotaceae</taxon>
        <taxon>Pleurotus</taxon>
    </lineage>
</organism>
<dbReference type="EMBL" id="MU154614">
    <property type="protein sequence ID" value="KAF9491657.1"/>
    <property type="molecule type" value="Genomic_DNA"/>
</dbReference>
<protein>
    <submittedName>
        <fullName evidence="1">Uncharacterized protein</fullName>
    </submittedName>
</protein>
<gene>
    <name evidence="1" type="ORF">BDN71DRAFT_1510133</name>
</gene>
<evidence type="ECO:0000313" key="2">
    <source>
        <dbReference type="Proteomes" id="UP000807025"/>
    </source>
</evidence>
<evidence type="ECO:0000313" key="1">
    <source>
        <dbReference type="EMBL" id="KAF9491657.1"/>
    </source>
</evidence>
<accession>A0A9P5ZQG6</accession>
<comment type="caution">
    <text evidence="1">The sequence shown here is derived from an EMBL/GenBank/DDBJ whole genome shotgun (WGS) entry which is preliminary data.</text>
</comment>